<evidence type="ECO:0000313" key="4">
    <source>
        <dbReference type="Proteomes" id="UP001341840"/>
    </source>
</evidence>
<comment type="caution">
    <text evidence="3">The sequence shown here is derived from an EMBL/GenBank/DDBJ whole genome shotgun (WGS) entry which is preliminary data.</text>
</comment>
<sequence>MIALVLSDEDLQVLFHCWQQFPEVRTTKLYVVIADLGASSGGSYPHPQPIHVGPTHCPPDVGVPIMASVESPSFDVNLPQDNDDRCDFDDNRLFGEFAVAIAVAPQPLSPRMGHADPEPLVKEALRCDDSDEKPVMIEGDSDDDEGTIPVSWEAGSAIGPADGGSDTYVHGSISSSVGGKFQIGQTFQSKEKVLLALKNYSIRRGVEYKVFESDHDKYHGKCKEFGNGCNWLIRVTNRLRKGHWEMRQLPTLGMNLGNSDRQPLTGSPSTGRPS</sequence>
<gene>
    <name evidence="3" type="ORF">PIB30_067237</name>
</gene>
<proteinExistence type="predicted"/>
<accession>A0ABU6YKP9</accession>
<protein>
    <recommendedName>
        <fullName evidence="2">Transposase MuDR plant domain-containing protein</fullName>
    </recommendedName>
</protein>
<dbReference type="Pfam" id="PF03108">
    <property type="entry name" value="DBD_Tnp_Mut"/>
    <property type="match status" value="1"/>
</dbReference>
<dbReference type="EMBL" id="JASCZI010242354">
    <property type="protein sequence ID" value="MED6210769.1"/>
    <property type="molecule type" value="Genomic_DNA"/>
</dbReference>
<evidence type="ECO:0000313" key="3">
    <source>
        <dbReference type="EMBL" id="MED6210769.1"/>
    </source>
</evidence>
<evidence type="ECO:0000256" key="1">
    <source>
        <dbReference type="SAM" id="MobiDB-lite"/>
    </source>
</evidence>
<feature type="compositionally biased region" description="Polar residues" evidence="1">
    <location>
        <begin position="256"/>
        <end position="274"/>
    </location>
</feature>
<organism evidence="3 4">
    <name type="scientific">Stylosanthes scabra</name>
    <dbReference type="NCBI Taxonomy" id="79078"/>
    <lineage>
        <taxon>Eukaryota</taxon>
        <taxon>Viridiplantae</taxon>
        <taxon>Streptophyta</taxon>
        <taxon>Embryophyta</taxon>
        <taxon>Tracheophyta</taxon>
        <taxon>Spermatophyta</taxon>
        <taxon>Magnoliopsida</taxon>
        <taxon>eudicotyledons</taxon>
        <taxon>Gunneridae</taxon>
        <taxon>Pentapetalae</taxon>
        <taxon>rosids</taxon>
        <taxon>fabids</taxon>
        <taxon>Fabales</taxon>
        <taxon>Fabaceae</taxon>
        <taxon>Papilionoideae</taxon>
        <taxon>50 kb inversion clade</taxon>
        <taxon>dalbergioids sensu lato</taxon>
        <taxon>Dalbergieae</taxon>
        <taxon>Pterocarpus clade</taxon>
        <taxon>Stylosanthes</taxon>
    </lineage>
</organism>
<reference evidence="3 4" key="1">
    <citation type="journal article" date="2023" name="Plants (Basel)">
        <title>Bridging the Gap: Combining Genomics and Transcriptomics Approaches to Understand Stylosanthes scabra, an Orphan Legume from the Brazilian Caatinga.</title>
        <authorList>
            <person name="Ferreira-Neto J.R.C."/>
            <person name="da Silva M.D."/>
            <person name="Binneck E."/>
            <person name="de Melo N.F."/>
            <person name="da Silva R.H."/>
            <person name="de Melo A.L.T.M."/>
            <person name="Pandolfi V."/>
            <person name="Bustamante F.O."/>
            <person name="Brasileiro-Vidal A.C."/>
            <person name="Benko-Iseppon A.M."/>
        </authorList>
    </citation>
    <scope>NUCLEOTIDE SEQUENCE [LARGE SCALE GENOMIC DNA]</scope>
    <source>
        <tissue evidence="3">Leaves</tissue>
    </source>
</reference>
<feature type="region of interest" description="Disordered" evidence="1">
    <location>
        <begin position="251"/>
        <end position="274"/>
    </location>
</feature>
<evidence type="ECO:0000259" key="2">
    <source>
        <dbReference type="Pfam" id="PF03108"/>
    </source>
</evidence>
<keyword evidence="4" id="KW-1185">Reference proteome</keyword>
<name>A0ABU6YKP9_9FABA</name>
<dbReference type="Proteomes" id="UP001341840">
    <property type="component" value="Unassembled WGS sequence"/>
</dbReference>
<feature type="domain" description="Transposase MuDR plant" evidence="2">
    <location>
        <begin position="180"/>
        <end position="239"/>
    </location>
</feature>
<dbReference type="InterPro" id="IPR004332">
    <property type="entry name" value="Transposase_MuDR"/>
</dbReference>